<gene>
    <name evidence="1" type="ORF">AC579_3287</name>
</gene>
<protein>
    <submittedName>
        <fullName evidence="1">Uncharacterized protein</fullName>
    </submittedName>
</protein>
<evidence type="ECO:0000313" key="2">
    <source>
        <dbReference type="Proteomes" id="UP000073492"/>
    </source>
</evidence>
<sequence length="162" mass="18387">MLIYFLLPDRQHTEKIWAIQRLREEPNWNHTAKSEWEYIPAKVTIIWEDVLQDSPLEGEARFVVEVEPRDKTSDFDGPLSRREAKDLSMEVEDLDVHDELHTAFWKFTLGLDSGFDDDPGLTATDRAGDEDANHAERVGRHGWWRGVGGGGGGDAVISAKMV</sequence>
<accession>A0A139IDL0</accession>
<dbReference type="EMBL" id="LFZO01000143">
    <property type="protein sequence ID" value="KXT12696.1"/>
    <property type="molecule type" value="Genomic_DNA"/>
</dbReference>
<keyword evidence="2" id="KW-1185">Reference proteome</keyword>
<evidence type="ECO:0000313" key="1">
    <source>
        <dbReference type="EMBL" id="KXT12696.1"/>
    </source>
</evidence>
<dbReference type="Proteomes" id="UP000073492">
    <property type="component" value="Unassembled WGS sequence"/>
</dbReference>
<name>A0A139IDL0_9PEZI</name>
<organism evidence="1 2">
    <name type="scientific">Pseudocercospora musae</name>
    <dbReference type="NCBI Taxonomy" id="113226"/>
    <lineage>
        <taxon>Eukaryota</taxon>
        <taxon>Fungi</taxon>
        <taxon>Dikarya</taxon>
        <taxon>Ascomycota</taxon>
        <taxon>Pezizomycotina</taxon>
        <taxon>Dothideomycetes</taxon>
        <taxon>Dothideomycetidae</taxon>
        <taxon>Mycosphaerellales</taxon>
        <taxon>Mycosphaerellaceae</taxon>
        <taxon>Pseudocercospora</taxon>
    </lineage>
</organism>
<proteinExistence type="predicted"/>
<reference evidence="1 2" key="1">
    <citation type="submission" date="2015-07" db="EMBL/GenBank/DDBJ databases">
        <title>Comparative genomics of the Sigatoka disease complex on banana suggests a link between parallel evolutionary changes in Pseudocercospora fijiensis and Pseudocercospora eumusae and increased virulence on the banana host.</title>
        <authorList>
            <person name="Chang T.-C."/>
            <person name="Salvucci A."/>
            <person name="Crous P.W."/>
            <person name="Stergiopoulos I."/>
        </authorList>
    </citation>
    <scope>NUCLEOTIDE SEQUENCE [LARGE SCALE GENOMIC DNA]</scope>
    <source>
        <strain evidence="1 2">CBS 116634</strain>
    </source>
</reference>
<comment type="caution">
    <text evidence="1">The sequence shown here is derived from an EMBL/GenBank/DDBJ whole genome shotgun (WGS) entry which is preliminary data.</text>
</comment>
<dbReference type="AlphaFoldDB" id="A0A139IDL0"/>